<proteinExistence type="predicted"/>
<reference evidence="1 2" key="1">
    <citation type="submission" date="2024-01" db="EMBL/GenBank/DDBJ databases">
        <title>A draft genome for the cacao thread blight pathogen Marasmiellus scandens.</title>
        <authorList>
            <person name="Baruah I.K."/>
            <person name="Leung J."/>
            <person name="Bukari Y."/>
            <person name="Amoako-Attah I."/>
            <person name="Meinhardt L.W."/>
            <person name="Bailey B.A."/>
            <person name="Cohen S.P."/>
        </authorList>
    </citation>
    <scope>NUCLEOTIDE SEQUENCE [LARGE SCALE GENOMIC DNA]</scope>
    <source>
        <strain evidence="1 2">GH-19</strain>
    </source>
</reference>
<evidence type="ECO:0000313" key="2">
    <source>
        <dbReference type="Proteomes" id="UP001498398"/>
    </source>
</evidence>
<evidence type="ECO:0000313" key="1">
    <source>
        <dbReference type="EMBL" id="KAK7460652.1"/>
    </source>
</evidence>
<name>A0ABR1JIK9_9AGAR</name>
<sequence length="103" mass="11601">MFMHVIPMSQLIISPHRSLDAGEPSLTCVFGVLALTFLPPESTPYLTEPKHPKLTLTPHKVKNRKPIDKLVNAALEWLDPGASRERQLLNLLVGMDVYDLRKC</sequence>
<organism evidence="1 2">
    <name type="scientific">Marasmiellus scandens</name>
    <dbReference type="NCBI Taxonomy" id="2682957"/>
    <lineage>
        <taxon>Eukaryota</taxon>
        <taxon>Fungi</taxon>
        <taxon>Dikarya</taxon>
        <taxon>Basidiomycota</taxon>
        <taxon>Agaricomycotina</taxon>
        <taxon>Agaricomycetes</taxon>
        <taxon>Agaricomycetidae</taxon>
        <taxon>Agaricales</taxon>
        <taxon>Marasmiineae</taxon>
        <taxon>Omphalotaceae</taxon>
        <taxon>Marasmiellus</taxon>
    </lineage>
</organism>
<comment type="caution">
    <text evidence="1">The sequence shown here is derived from an EMBL/GenBank/DDBJ whole genome shotgun (WGS) entry which is preliminary data.</text>
</comment>
<accession>A0ABR1JIK9</accession>
<dbReference type="Proteomes" id="UP001498398">
    <property type="component" value="Unassembled WGS sequence"/>
</dbReference>
<keyword evidence="2" id="KW-1185">Reference proteome</keyword>
<dbReference type="EMBL" id="JBANRG010000015">
    <property type="protein sequence ID" value="KAK7460652.1"/>
    <property type="molecule type" value="Genomic_DNA"/>
</dbReference>
<protein>
    <submittedName>
        <fullName evidence="1">Uncharacterized protein</fullName>
    </submittedName>
</protein>
<gene>
    <name evidence="1" type="ORF">VKT23_009368</name>
</gene>